<accession>A0ABR6KHT2</accession>
<dbReference type="PANTHER" id="PTHR16222:SF12">
    <property type="entry name" value="ADP-RIBOSYLGLYCOHYDROLASE-RELATED"/>
    <property type="match status" value="1"/>
</dbReference>
<dbReference type="PANTHER" id="PTHR16222">
    <property type="entry name" value="ADP-RIBOSYLGLYCOHYDROLASE"/>
    <property type="match status" value="1"/>
</dbReference>
<dbReference type="Pfam" id="PF03747">
    <property type="entry name" value="ADP_ribosyl_GH"/>
    <property type="match status" value="1"/>
</dbReference>
<proteinExistence type="predicted"/>
<evidence type="ECO:0000313" key="2">
    <source>
        <dbReference type="Proteomes" id="UP000533637"/>
    </source>
</evidence>
<protein>
    <submittedName>
        <fullName evidence="1">ADP-ribosylglycohydrolase</fullName>
    </submittedName>
</protein>
<dbReference type="InterPro" id="IPR036705">
    <property type="entry name" value="Ribosyl_crysJ1_sf"/>
</dbReference>
<organism evidence="1 2">
    <name type="scientific">Parabacteroides faecis</name>
    <dbReference type="NCBI Taxonomy" id="1217282"/>
    <lineage>
        <taxon>Bacteria</taxon>
        <taxon>Pseudomonadati</taxon>
        <taxon>Bacteroidota</taxon>
        <taxon>Bacteroidia</taxon>
        <taxon>Bacteroidales</taxon>
        <taxon>Tannerellaceae</taxon>
        <taxon>Parabacteroides</taxon>
    </lineage>
</organism>
<dbReference type="Gene3D" id="1.10.4080.10">
    <property type="entry name" value="ADP-ribosylation/Crystallin J1"/>
    <property type="match status" value="1"/>
</dbReference>
<dbReference type="InterPro" id="IPR050792">
    <property type="entry name" value="ADP-ribosylglycohydrolase"/>
</dbReference>
<reference evidence="1 2" key="1">
    <citation type="submission" date="2020-08" db="EMBL/GenBank/DDBJ databases">
        <title>Genomic Encyclopedia of Type Strains, Phase IV (KMG-IV): sequencing the most valuable type-strain genomes for metagenomic binning, comparative biology and taxonomic classification.</title>
        <authorList>
            <person name="Goeker M."/>
        </authorList>
    </citation>
    <scope>NUCLEOTIDE SEQUENCE [LARGE SCALE GENOMIC DNA]</scope>
    <source>
        <strain evidence="1 2">DSM 102983</strain>
    </source>
</reference>
<dbReference type="SUPFAM" id="SSF101478">
    <property type="entry name" value="ADP-ribosylglycohydrolase"/>
    <property type="match status" value="1"/>
</dbReference>
<dbReference type="InterPro" id="IPR005502">
    <property type="entry name" value="Ribosyl_crysJ1"/>
</dbReference>
<name>A0ABR6KHT2_9BACT</name>
<dbReference type="Proteomes" id="UP000533637">
    <property type="component" value="Unassembled WGS sequence"/>
</dbReference>
<keyword evidence="2" id="KW-1185">Reference proteome</keyword>
<dbReference type="EMBL" id="JACHOC010000002">
    <property type="protein sequence ID" value="MBB4621075.1"/>
    <property type="molecule type" value="Genomic_DNA"/>
</dbReference>
<comment type="caution">
    <text evidence="1">The sequence shown here is derived from an EMBL/GenBank/DDBJ whole genome shotgun (WGS) entry which is preliminary data.</text>
</comment>
<evidence type="ECO:0000313" key="1">
    <source>
        <dbReference type="EMBL" id="MBB4621075.1"/>
    </source>
</evidence>
<dbReference type="RefSeq" id="WP_183669252.1">
    <property type="nucleotide sequence ID" value="NZ_BMPB01000003.1"/>
</dbReference>
<sequence>MIGAIAGDIIGSVYEFDNIKTMDFPLFTDESNYTDDTIMTVAIADWLLNRGNLVGIMQEYGRKYPCPMGGYGARFSHWLQEEKPQPYDSWGNGSAMRVSAVGWGCISLVEALVVAKGTAMVSHDHPEGIKGAQATATAVYMARDGNSKQEIKRSIESLFSYNLDRTCDEIRPDYRFDVSCQGTVPEAIIAFLESTDFENAIRLAVSLGGDSDTLACITGGIAGAYYGVPDDIQQEVMKRIPPEFQEIVKRLNARSLSCRNS</sequence>
<gene>
    <name evidence="1" type="ORF">GGQ57_000969</name>
</gene>